<dbReference type="OrthoDB" id="197676at2759"/>
<dbReference type="SMART" id="SM00707">
    <property type="entry name" value="RPEL"/>
    <property type="match status" value="3"/>
</dbReference>
<feature type="compositionally biased region" description="Basic and acidic residues" evidence="3">
    <location>
        <begin position="1"/>
        <end position="16"/>
    </location>
</feature>
<evidence type="ECO:0000313" key="4">
    <source>
        <dbReference type="EMBL" id="TPX45429.1"/>
    </source>
</evidence>
<dbReference type="InterPro" id="IPR004018">
    <property type="entry name" value="RPEL_repeat"/>
</dbReference>
<evidence type="ECO:0000256" key="2">
    <source>
        <dbReference type="PROSITE-ProRule" id="PRU00401"/>
    </source>
</evidence>
<comment type="caution">
    <text evidence="4">The sequence shown here is derived from an EMBL/GenBank/DDBJ whole genome shotgun (WGS) entry which is preliminary data.</text>
</comment>
<dbReference type="PROSITE" id="PS51073">
    <property type="entry name" value="RPEL"/>
    <property type="match status" value="1"/>
</dbReference>
<dbReference type="VEuPathDB" id="FungiDB:SeMB42_g02418"/>
<sequence>MADEASTKDVKAELSKHLARRPSPSELVAHNILKDPSIAPSLQACTTDLERQKLEDTLAHKVTQRLTKSELEAKNILKQDTNLSGALHAAANELEKARLCDAVEQQLKRRVSPEELEAKGIIKT</sequence>
<dbReference type="Proteomes" id="UP000320475">
    <property type="component" value="Unassembled WGS sequence"/>
</dbReference>
<protein>
    <submittedName>
        <fullName evidence="4">Uncharacterized protein</fullName>
    </submittedName>
</protein>
<dbReference type="AlphaFoldDB" id="A0A507D1Q5"/>
<dbReference type="Gene3D" id="6.10.150.10">
    <property type="match status" value="1"/>
</dbReference>
<evidence type="ECO:0000313" key="5">
    <source>
        <dbReference type="Proteomes" id="UP000320475"/>
    </source>
</evidence>
<proteinExistence type="predicted"/>
<accession>A0A507D1Q5</accession>
<dbReference type="Gene3D" id="6.10.140.2040">
    <property type="match status" value="1"/>
</dbReference>
<keyword evidence="1" id="KW-0677">Repeat</keyword>
<feature type="region of interest" description="Disordered" evidence="3">
    <location>
        <begin position="1"/>
        <end position="23"/>
    </location>
</feature>
<dbReference type="EMBL" id="QEAM01000141">
    <property type="protein sequence ID" value="TPX45429.1"/>
    <property type="molecule type" value="Genomic_DNA"/>
</dbReference>
<name>A0A507D1Q5_9FUNG</name>
<dbReference type="Pfam" id="PF02755">
    <property type="entry name" value="RPEL"/>
    <property type="match status" value="1"/>
</dbReference>
<feature type="repeat" description="RPEL" evidence="2">
    <location>
        <begin position="56"/>
        <end position="81"/>
    </location>
</feature>
<evidence type="ECO:0000256" key="1">
    <source>
        <dbReference type="ARBA" id="ARBA00022737"/>
    </source>
</evidence>
<organism evidence="4 5">
    <name type="scientific">Synchytrium endobioticum</name>
    <dbReference type="NCBI Taxonomy" id="286115"/>
    <lineage>
        <taxon>Eukaryota</taxon>
        <taxon>Fungi</taxon>
        <taxon>Fungi incertae sedis</taxon>
        <taxon>Chytridiomycota</taxon>
        <taxon>Chytridiomycota incertae sedis</taxon>
        <taxon>Chytridiomycetes</taxon>
        <taxon>Synchytriales</taxon>
        <taxon>Synchytriaceae</taxon>
        <taxon>Synchytrium</taxon>
    </lineage>
</organism>
<evidence type="ECO:0000256" key="3">
    <source>
        <dbReference type="SAM" id="MobiDB-lite"/>
    </source>
</evidence>
<gene>
    <name evidence="4" type="ORF">SeLEV6574_g03875</name>
</gene>
<reference evidence="4 5" key="1">
    <citation type="journal article" date="2019" name="Sci. Rep.">
        <title>Comparative genomics of chytrid fungi reveal insights into the obligate biotrophic and pathogenic lifestyle of Synchytrium endobioticum.</title>
        <authorList>
            <person name="van de Vossenberg B.T.L.H."/>
            <person name="Warris S."/>
            <person name="Nguyen H.D.T."/>
            <person name="van Gent-Pelzer M.P.E."/>
            <person name="Joly D.L."/>
            <person name="van de Geest H.C."/>
            <person name="Bonants P.J.M."/>
            <person name="Smith D.S."/>
            <person name="Levesque C.A."/>
            <person name="van der Lee T.A.J."/>
        </authorList>
    </citation>
    <scope>NUCLEOTIDE SEQUENCE [LARGE SCALE GENOMIC DNA]</scope>
    <source>
        <strain evidence="4 5">LEV6574</strain>
    </source>
</reference>